<dbReference type="Proteomes" id="UP000031307">
    <property type="component" value="Unassembled WGS sequence"/>
</dbReference>
<keyword evidence="1" id="KW-1133">Transmembrane helix</keyword>
<dbReference type="RefSeq" id="WP_013925338.1">
    <property type="nucleotide sequence ID" value="NZ_BAWW01000039.1"/>
</dbReference>
<dbReference type="EMBL" id="JSAM01000085">
    <property type="protein sequence ID" value="KIA77282.1"/>
    <property type="molecule type" value="Genomic_DNA"/>
</dbReference>
<sequence length="282" mass="33449">MTPNGNNQGLSEKDFIQEEYPKNPRPFWISLGIVLLVSSMLWLISSWYNQEMSLQYQESPFLQVTNRDMSLFLWQFTDHMRANVKEKTSYLPGFLYLEKVGVDPAAAEQYVVAPPELIFLYHVWDLFLRPEFSPRVIPKEEFKRFLREADEWQPVYWTKAPQGYRDLVQHMDRITEEDLNPLSQEQLPQVVRLAFQGWKNYFIEGDAINALEPTYAEIQSFLERHPHYARNYWHNILETSYPNYLNAFEHPIAHLDALVPKSELAPFLRVAFYNDQKSRAHQ</sequence>
<organism evidence="2 3">
    <name type="scientific">Parachlamydia acanthamoebae</name>
    <dbReference type="NCBI Taxonomy" id="83552"/>
    <lineage>
        <taxon>Bacteria</taxon>
        <taxon>Pseudomonadati</taxon>
        <taxon>Chlamydiota</taxon>
        <taxon>Chlamydiia</taxon>
        <taxon>Parachlamydiales</taxon>
        <taxon>Parachlamydiaceae</taxon>
        <taxon>Parachlamydia</taxon>
    </lineage>
</organism>
<evidence type="ECO:0000256" key="1">
    <source>
        <dbReference type="SAM" id="Phobius"/>
    </source>
</evidence>
<evidence type="ECO:0000313" key="2">
    <source>
        <dbReference type="EMBL" id="KIA77282.1"/>
    </source>
</evidence>
<feature type="transmembrane region" description="Helical" evidence="1">
    <location>
        <begin position="27"/>
        <end position="48"/>
    </location>
</feature>
<dbReference type="PATRIC" id="fig|83552.4.peg.1576"/>
<reference evidence="2 3" key="1">
    <citation type="journal article" date="2014" name="Mol. Biol. Evol.">
        <title>Massive expansion of Ubiquitination-related gene families within the Chlamydiae.</title>
        <authorList>
            <person name="Domman D."/>
            <person name="Collingro A."/>
            <person name="Lagkouvardos I."/>
            <person name="Gehre L."/>
            <person name="Weinmaier T."/>
            <person name="Rattei T."/>
            <person name="Subtil A."/>
            <person name="Horn M."/>
        </authorList>
    </citation>
    <scope>NUCLEOTIDE SEQUENCE [LARGE SCALE GENOMIC DNA]</scope>
    <source>
        <strain evidence="2 3">OEW1</strain>
    </source>
</reference>
<proteinExistence type="predicted"/>
<keyword evidence="1" id="KW-0812">Transmembrane</keyword>
<evidence type="ECO:0000313" key="3">
    <source>
        <dbReference type="Proteomes" id="UP000031307"/>
    </source>
</evidence>
<comment type="caution">
    <text evidence="2">The sequence shown here is derived from an EMBL/GenBank/DDBJ whole genome shotgun (WGS) entry which is preliminary data.</text>
</comment>
<gene>
    <name evidence="2" type="ORF">DB43_GP00110</name>
</gene>
<accession>A0A0C1E7U2</accession>
<protein>
    <submittedName>
        <fullName evidence="2">Uncharacterized protein</fullName>
    </submittedName>
</protein>
<name>A0A0C1E7U2_9BACT</name>
<dbReference type="OMA" id="LFLYHTW"/>
<keyword evidence="1" id="KW-0472">Membrane</keyword>
<dbReference type="AlphaFoldDB" id="A0A0C1E7U2"/>